<evidence type="ECO:0000256" key="5">
    <source>
        <dbReference type="ARBA" id="ARBA00022989"/>
    </source>
</evidence>
<evidence type="ECO:0000256" key="3">
    <source>
        <dbReference type="ARBA" id="ARBA00022448"/>
    </source>
</evidence>
<feature type="transmembrane region" description="Helical" evidence="7">
    <location>
        <begin position="152"/>
        <end position="175"/>
    </location>
</feature>
<comment type="subcellular location">
    <subcellularLocation>
        <location evidence="1 7">Membrane</location>
        <topology evidence="1 7">Multi-pass membrane protein</topology>
    </subcellularLocation>
</comment>
<feature type="transmembrane region" description="Helical" evidence="7">
    <location>
        <begin position="313"/>
        <end position="339"/>
    </location>
</feature>
<feature type="transmembrane region" description="Helical" evidence="7">
    <location>
        <begin position="82"/>
        <end position="104"/>
    </location>
</feature>
<dbReference type="Ensembl" id="ENSSGRT00000028586.1">
    <property type="protein sequence ID" value="ENSSGRP00000026538.1"/>
    <property type="gene ID" value="ENSSGRG00000015295.1"/>
</dbReference>
<dbReference type="InterPro" id="IPR009716">
    <property type="entry name" value="Ferroportin-1"/>
</dbReference>
<evidence type="ECO:0000313" key="8">
    <source>
        <dbReference type="Ensembl" id="ENSSGRP00000026538.1"/>
    </source>
</evidence>
<sequence length="547" mass="60306">MLKICRTYLFLLSGFKQCIILQPNAHTSNKSLKTLYLIGSALIYLKGPKFLIYVSGALSMWGDRMWHFAISVFLIELYGHNLLLTGIFGLVVAGSVLLLGALIGDWVDRNPRNKGENALCKCNYVFRVALCAYCLWLVIAEHKHSCCYDIVVCYTVVIVLADVANLASTALTIAIQRDWIVVITGYNRGHLAGMNATMRRIDQVTNILAPLAVGQVMTLASNVVGCGFILGWNLVSLIVEFIFLSRVYRIVPALSVKPPPAFTRNKQNTSVPPSESTSLHLQEISRIPVCLHRLRGLLSTCWEGWRAYYRQPVFLAGLGLAFLYTTVLGFDCITTGYAYTQGISGSLLSILMGVSAVAGLLGTVLFTKLRKACGLVNTGVISSVLHLVCLMLCLCSVFAPGSPMDLSILNMGNASDPLLPDRSSIHWTNNTVLFENAPAGTEPESYVSIILLFLGVITARVGLWSFDLTVTQLLQETICESERGVVNGVQSSMNYLMDLLHFIMVISVPQPQHFGILVIISILFIFTGHTMYFLYARKVKRKPRTNT</sequence>
<dbReference type="AlphaFoldDB" id="A0A672LR74"/>
<comment type="caution">
    <text evidence="7">Lacks conserved residue(s) required for the propagation of feature annotation.</text>
</comment>
<dbReference type="SUPFAM" id="SSF103473">
    <property type="entry name" value="MFS general substrate transporter"/>
    <property type="match status" value="1"/>
</dbReference>
<keyword evidence="5 7" id="KW-1133">Transmembrane helix</keyword>
<evidence type="ECO:0000313" key="9">
    <source>
        <dbReference type="Proteomes" id="UP000472262"/>
    </source>
</evidence>
<evidence type="ECO:0000256" key="2">
    <source>
        <dbReference type="ARBA" id="ARBA00006279"/>
    </source>
</evidence>
<dbReference type="Pfam" id="PF06963">
    <property type="entry name" value="FPN1"/>
    <property type="match status" value="1"/>
</dbReference>
<comment type="similarity">
    <text evidence="2 7">Belongs to the ferroportin (FP) (TC 2.A.100) family. SLC40A subfamily.</text>
</comment>
<name>A0A672LR74_SINGR</name>
<dbReference type="InterPro" id="IPR036259">
    <property type="entry name" value="MFS_trans_sf"/>
</dbReference>
<keyword evidence="3 7" id="KW-0813">Transport</keyword>
<proteinExistence type="inferred from homology"/>
<feature type="transmembrane region" description="Helical" evidence="7">
    <location>
        <begin position="345"/>
        <end position="367"/>
    </location>
</feature>
<keyword evidence="6 7" id="KW-0472">Membrane</keyword>
<feature type="transmembrane region" description="Helical" evidence="7">
    <location>
        <begin position="124"/>
        <end position="140"/>
    </location>
</feature>
<gene>
    <name evidence="8" type="primary">si:ch211-254p10.2</name>
</gene>
<evidence type="ECO:0000256" key="4">
    <source>
        <dbReference type="ARBA" id="ARBA00022692"/>
    </source>
</evidence>
<feature type="transmembrane region" description="Helical" evidence="7">
    <location>
        <begin position="219"/>
        <end position="244"/>
    </location>
</feature>
<feature type="transmembrane region" description="Helical" evidence="7">
    <location>
        <begin position="514"/>
        <end position="535"/>
    </location>
</feature>
<evidence type="ECO:0000256" key="6">
    <source>
        <dbReference type="ARBA" id="ARBA00023136"/>
    </source>
</evidence>
<keyword evidence="4 7" id="KW-0812">Transmembrane</keyword>
<evidence type="ECO:0000256" key="7">
    <source>
        <dbReference type="RuleBase" id="RU365065"/>
    </source>
</evidence>
<dbReference type="OMA" id="FLYCAYI"/>
<evidence type="ECO:0000256" key="1">
    <source>
        <dbReference type="ARBA" id="ARBA00004141"/>
    </source>
</evidence>
<keyword evidence="9" id="KW-1185">Reference proteome</keyword>
<reference evidence="8" key="2">
    <citation type="submission" date="2025-09" db="UniProtKB">
        <authorList>
            <consortium name="Ensembl"/>
        </authorList>
    </citation>
    <scope>IDENTIFICATION</scope>
</reference>
<dbReference type="GO" id="GO:0005381">
    <property type="term" value="F:iron ion transmembrane transporter activity"/>
    <property type="evidence" value="ECO:0007669"/>
    <property type="project" value="UniProtKB-UniRule"/>
</dbReference>
<feature type="transmembrane region" description="Helical" evidence="7">
    <location>
        <begin position="445"/>
        <end position="463"/>
    </location>
</feature>
<feature type="transmembrane region" description="Helical" evidence="7">
    <location>
        <begin position="379"/>
        <end position="399"/>
    </location>
</feature>
<protein>
    <recommendedName>
        <fullName evidence="7">Solute carrier family 40 member</fullName>
    </recommendedName>
</protein>
<dbReference type="Proteomes" id="UP000472262">
    <property type="component" value="Unassembled WGS sequence"/>
</dbReference>
<accession>A0A672LR74</accession>
<comment type="function">
    <text evidence="7">May be involved in iron transport and iron homeostasis.</text>
</comment>
<keyword evidence="7" id="KW-0406">Ion transport</keyword>
<dbReference type="PANTHER" id="PTHR11660">
    <property type="entry name" value="SOLUTE CARRIER FAMILY 40 MEMBER"/>
    <property type="match status" value="1"/>
</dbReference>
<dbReference type="GO" id="GO:0016020">
    <property type="term" value="C:membrane"/>
    <property type="evidence" value="ECO:0007669"/>
    <property type="project" value="UniProtKB-SubCell"/>
</dbReference>
<organism evidence="8 9">
    <name type="scientific">Sinocyclocheilus grahami</name>
    <name type="common">Dianchi golden-line fish</name>
    <name type="synonym">Barbus grahami</name>
    <dbReference type="NCBI Taxonomy" id="75366"/>
    <lineage>
        <taxon>Eukaryota</taxon>
        <taxon>Metazoa</taxon>
        <taxon>Chordata</taxon>
        <taxon>Craniata</taxon>
        <taxon>Vertebrata</taxon>
        <taxon>Euteleostomi</taxon>
        <taxon>Actinopterygii</taxon>
        <taxon>Neopterygii</taxon>
        <taxon>Teleostei</taxon>
        <taxon>Ostariophysi</taxon>
        <taxon>Cypriniformes</taxon>
        <taxon>Cyprinidae</taxon>
        <taxon>Cyprininae</taxon>
        <taxon>Sinocyclocheilus</taxon>
    </lineage>
</organism>
<dbReference type="CDD" id="cd17480">
    <property type="entry name" value="MFS_SLC40A1_like"/>
    <property type="match status" value="1"/>
</dbReference>
<dbReference type="PANTHER" id="PTHR11660:SF50">
    <property type="entry name" value="SOLUTE CARRIER FAMILY 40 MEMBER"/>
    <property type="match status" value="1"/>
</dbReference>
<reference evidence="8" key="1">
    <citation type="submission" date="2025-08" db="UniProtKB">
        <authorList>
            <consortium name="Ensembl"/>
        </authorList>
    </citation>
    <scope>IDENTIFICATION</scope>
</reference>